<accession>A0ABT2PF21</accession>
<proteinExistence type="predicted"/>
<feature type="chain" id="PRO_5045686205" description="Secreted protein" evidence="1">
    <location>
        <begin position="23"/>
        <end position="137"/>
    </location>
</feature>
<dbReference type="RefSeq" id="WP_261607731.1">
    <property type="nucleotide sequence ID" value="NZ_JAODOR010000017.1"/>
</dbReference>
<comment type="caution">
    <text evidence="2">The sequence shown here is derived from an EMBL/GenBank/DDBJ whole genome shotgun (WGS) entry which is preliminary data.</text>
</comment>
<reference evidence="2 3" key="1">
    <citation type="journal article" date="2024" name="Int. J. Syst. Evol. Microbiol.">
        <title>Microbacterium memoriense sp. nov., a member of the Actinomycetota from marine beach sediment of the north coast of Portugal.</title>
        <authorList>
            <person name="Santos J.D.N.D."/>
            <person name="Klimek D."/>
            <person name="Calusinska M."/>
            <person name="Lobo-da-Cunha A."/>
            <person name="Catita J."/>
            <person name="Goncalves H."/>
            <person name="Gonzalez I."/>
            <person name="Lage O.M."/>
        </authorList>
    </citation>
    <scope>NUCLEOTIDE SEQUENCE [LARGE SCALE GENOMIC DNA]</scope>
    <source>
        <strain evidence="2 3">PMIC_1C1B</strain>
    </source>
</reference>
<keyword evidence="3" id="KW-1185">Reference proteome</keyword>
<evidence type="ECO:0000313" key="3">
    <source>
        <dbReference type="Proteomes" id="UP001300496"/>
    </source>
</evidence>
<sequence>MPLASRLLTVGVAAFMSVAALTACSGSASGEQSTQDACGVLAEGLGNVQEQVTAADTALTDGDMTTAQSNLASASAGLYSVSPQITNEQIAPILDDLITGLNDVHAAAEPDAAPDALDAASSGLRDAVQRFNEACGG</sequence>
<protein>
    <recommendedName>
        <fullName evidence="4">Secreted protein</fullName>
    </recommendedName>
</protein>
<evidence type="ECO:0008006" key="4">
    <source>
        <dbReference type="Google" id="ProtNLM"/>
    </source>
</evidence>
<dbReference type="EMBL" id="JAODOR010000017">
    <property type="protein sequence ID" value="MCT9003199.1"/>
    <property type="molecule type" value="Genomic_DNA"/>
</dbReference>
<name>A0ABT2PF21_9MICO</name>
<feature type="signal peptide" evidence="1">
    <location>
        <begin position="1"/>
        <end position="22"/>
    </location>
</feature>
<evidence type="ECO:0000313" key="2">
    <source>
        <dbReference type="EMBL" id="MCT9003199.1"/>
    </source>
</evidence>
<organism evidence="2 3">
    <name type="scientific">Microbacterium memoriense</name>
    <dbReference type="NCBI Taxonomy" id="2978350"/>
    <lineage>
        <taxon>Bacteria</taxon>
        <taxon>Bacillati</taxon>
        <taxon>Actinomycetota</taxon>
        <taxon>Actinomycetes</taxon>
        <taxon>Micrococcales</taxon>
        <taxon>Microbacteriaceae</taxon>
        <taxon>Microbacterium</taxon>
    </lineage>
</organism>
<evidence type="ECO:0000256" key="1">
    <source>
        <dbReference type="SAM" id="SignalP"/>
    </source>
</evidence>
<keyword evidence="1" id="KW-0732">Signal</keyword>
<dbReference type="PROSITE" id="PS51257">
    <property type="entry name" value="PROKAR_LIPOPROTEIN"/>
    <property type="match status" value="1"/>
</dbReference>
<dbReference type="Proteomes" id="UP001300496">
    <property type="component" value="Unassembled WGS sequence"/>
</dbReference>
<gene>
    <name evidence="2" type="ORF">N4R40_12600</name>
</gene>